<gene>
    <name evidence="1" type="ORF">NDU88_008399</name>
</gene>
<dbReference type="Proteomes" id="UP001066276">
    <property type="component" value="Chromosome 6"/>
</dbReference>
<reference evidence="1" key="1">
    <citation type="journal article" date="2022" name="bioRxiv">
        <title>Sequencing and chromosome-scale assembly of the giantPleurodeles waltlgenome.</title>
        <authorList>
            <person name="Brown T."/>
            <person name="Elewa A."/>
            <person name="Iarovenko S."/>
            <person name="Subramanian E."/>
            <person name="Araus A.J."/>
            <person name="Petzold A."/>
            <person name="Susuki M."/>
            <person name="Suzuki K.-i.T."/>
            <person name="Hayashi T."/>
            <person name="Toyoda A."/>
            <person name="Oliveira C."/>
            <person name="Osipova E."/>
            <person name="Leigh N.D."/>
            <person name="Simon A."/>
            <person name="Yun M.H."/>
        </authorList>
    </citation>
    <scope>NUCLEOTIDE SEQUENCE</scope>
    <source>
        <strain evidence="1">20211129_DDA</strain>
        <tissue evidence="1">Liver</tissue>
    </source>
</reference>
<name>A0AAV7QNF5_PLEWA</name>
<comment type="caution">
    <text evidence="1">The sequence shown here is derived from an EMBL/GenBank/DDBJ whole genome shotgun (WGS) entry which is preliminary data.</text>
</comment>
<dbReference type="EMBL" id="JANPWB010000010">
    <property type="protein sequence ID" value="KAJ1142071.1"/>
    <property type="molecule type" value="Genomic_DNA"/>
</dbReference>
<evidence type="ECO:0008006" key="3">
    <source>
        <dbReference type="Google" id="ProtNLM"/>
    </source>
</evidence>
<organism evidence="1 2">
    <name type="scientific">Pleurodeles waltl</name>
    <name type="common">Iberian ribbed newt</name>
    <dbReference type="NCBI Taxonomy" id="8319"/>
    <lineage>
        <taxon>Eukaryota</taxon>
        <taxon>Metazoa</taxon>
        <taxon>Chordata</taxon>
        <taxon>Craniata</taxon>
        <taxon>Vertebrata</taxon>
        <taxon>Euteleostomi</taxon>
        <taxon>Amphibia</taxon>
        <taxon>Batrachia</taxon>
        <taxon>Caudata</taxon>
        <taxon>Salamandroidea</taxon>
        <taxon>Salamandridae</taxon>
        <taxon>Pleurodelinae</taxon>
        <taxon>Pleurodeles</taxon>
    </lineage>
</organism>
<evidence type="ECO:0000313" key="2">
    <source>
        <dbReference type="Proteomes" id="UP001066276"/>
    </source>
</evidence>
<dbReference type="AlphaFoldDB" id="A0AAV7QNF5"/>
<accession>A0AAV7QNF5</accession>
<keyword evidence="2" id="KW-1185">Reference proteome</keyword>
<protein>
    <recommendedName>
        <fullName evidence="3">Secreted protein</fullName>
    </recommendedName>
</protein>
<evidence type="ECO:0000313" key="1">
    <source>
        <dbReference type="EMBL" id="KAJ1142071.1"/>
    </source>
</evidence>
<proteinExistence type="predicted"/>
<sequence length="109" mass="11738">MVCRLLGLVRTYGFLCPLTEPRFGEQDGGSVAGDRVCGLKHHPRHQQKLSCAFSLVGFCTCAPSCPFIQGSVEGSRAAPVSSSCGVPKYLCHPATAVPRQRRAFSERAQ</sequence>